<evidence type="ECO:0000313" key="4">
    <source>
        <dbReference type="Proteomes" id="UP000324585"/>
    </source>
</evidence>
<dbReference type="Proteomes" id="UP000324585">
    <property type="component" value="Unassembled WGS sequence"/>
</dbReference>
<dbReference type="GO" id="GO:0043130">
    <property type="term" value="F:ubiquitin binding"/>
    <property type="evidence" value="ECO:0007669"/>
    <property type="project" value="UniProtKB-UniRule"/>
</dbReference>
<feature type="region of interest" description="Disordered" evidence="2">
    <location>
        <begin position="129"/>
        <end position="169"/>
    </location>
</feature>
<comment type="function">
    <text evidence="1">Component of the ESCRT-II complex (endosomal sorting complex required for transport II), which is required for multivesicular body (MVB) formation and sorting of endosomal cargo proteins into MVBs.</text>
</comment>
<reference evidence="4" key="1">
    <citation type="journal article" date="2019" name="Nat. Commun.">
        <title>Expansion of phycobilisome linker gene families in mesophilic red algae.</title>
        <authorList>
            <person name="Lee J."/>
            <person name="Kim D."/>
            <person name="Bhattacharya D."/>
            <person name="Yoon H.S."/>
        </authorList>
    </citation>
    <scope>NUCLEOTIDE SEQUENCE [LARGE SCALE GENOMIC DNA]</scope>
    <source>
        <strain evidence="4">CCMP 1328</strain>
    </source>
</reference>
<dbReference type="Gene3D" id="6.10.140.260">
    <property type="match status" value="1"/>
</dbReference>
<dbReference type="GO" id="GO:0043328">
    <property type="term" value="P:protein transport to vacuole involved in ubiquitin-dependent protein catabolic process via the multivesicular body sorting pathway"/>
    <property type="evidence" value="ECO:0007669"/>
    <property type="project" value="UniProtKB-UniRule"/>
</dbReference>
<dbReference type="InterPro" id="IPR037855">
    <property type="entry name" value="Vps36"/>
</dbReference>
<dbReference type="InterPro" id="IPR011993">
    <property type="entry name" value="PH-like_dom_sf"/>
</dbReference>
<comment type="similarity">
    <text evidence="1">Belongs to the VPS36 family.</text>
</comment>
<dbReference type="InterPro" id="IPR040608">
    <property type="entry name" value="Snf8/Vps36"/>
</dbReference>
<dbReference type="Gene3D" id="2.30.29.30">
    <property type="entry name" value="Pleckstrin-homology domain (PH domain)/Phosphotyrosine-binding domain (PTB)"/>
    <property type="match status" value="1"/>
</dbReference>
<dbReference type="GO" id="GO:0000814">
    <property type="term" value="C:ESCRT II complex"/>
    <property type="evidence" value="ECO:0007669"/>
    <property type="project" value="UniProtKB-UniRule"/>
</dbReference>
<dbReference type="InterPro" id="IPR036388">
    <property type="entry name" value="WH-like_DNA-bd_sf"/>
</dbReference>
<feature type="compositionally biased region" description="Low complexity" evidence="2">
    <location>
        <begin position="140"/>
        <end position="166"/>
    </location>
</feature>
<dbReference type="GO" id="GO:0031902">
    <property type="term" value="C:late endosome membrane"/>
    <property type="evidence" value="ECO:0007669"/>
    <property type="project" value="UniProtKB-UniRule"/>
</dbReference>
<proteinExistence type="inferred from homology"/>
<keyword evidence="1" id="KW-0813">Transport</keyword>
<dbReference type="GO" id="GO:0032266">
    <property type="term" value="F:phosphatidylinositol-3-phosphate binding"/>
    <property type="evidence" value="ECO:0007669"/>
    <property type="project" value="UniProtKB-UniRule"/>
</dbReference>
<feature type="compositionally biased region" description="Polar residues" evidence="2">
    <location>
        <begin position="129"/>
        <end position="139"/>
    </location>
</feature>
<evidence type="ECO:0000313" key="3">
    <source>
        <dbReference type="EMBL" id="KAA8499479.1"/>
    </source>
</evidence>
<dbReference type="OrthoDB" id="271448at2759"/>
<dbReference type="AlphaFoldDB" id="A0A5J4Z600"/>
<dbReference type="Gene3D" id="1.10.10.10">
    <property type="entry name" value="Winged helix-like DNA-binding domain superfamily/Winged helix DNA-binding domain"/>
    <property type="match status" value="2"/>
</dbReference>
<keyword evidence="1" id="KW-0653">Protein transport</keyword>
<dbReference type="Pfam" id="PF04157">
    <property type="entry name" value="EAP30"/>
    <property type="match status" value="1"/>
</dbReference>
<dbReference type="SUPFAM" id="SSF46785">
    <property type="entry name" value="Winged helix' DNA-binding domain"/>
    <property type="match status" value="1"/>
</dbReference>
<dbReference type="PANTHER" id="PTHR13128">
    <property type="entry name" value="VACUOLAR PROTEIN-SORTING-ASSOCIATED PROTEIN 36"/>
    <property type="match status" value="1"/>
</dbReference>
<keyword evidence="4" id="KW-1185">Reference proteome</keyword>
<evidence type="ECO:0000256" key="1">
    <source>
        <dbReference type="RuleBase" id="RU367095"/>
    </source>
</evidence>
<gene>
    <name evidence="3" type="ORF">FVE85_7064</name>
</gene>
<accession>A0A5J4Z600</accession>
<dbReference type="PANTHER" id="PTHR13128:SF12">
    <property type="entry name" value="VACUOLAR PROTEIN-SORTING-ASSOCIATED PROTEIN 36"/>
    <property type="match status" value="1"/>
</dbReference>
<dbReference type="InterPro" id="IPR036390">
    <property type="entry name" value="WH_DNA-bd_sf"/>
</dbReference>
<keyword evidence="1" id="KW-0967">Endosome</keyword>
<name>A0A5J4Z600_PORPP</name>
<protein>
    <recommendedName>
        <fullName evidence="1">Vacuolar protein-sorting-associated protein 36</fullName>
    </recommendedName>
    <alternativeName>
        <fullName evidence="1">ESCRT-II complex subunit VPS36</fullName>
    </alternativeName>
</protein>
<comment type="subunit">
    <text evidence="1">Component of the endosomal sorting complex required for transport II (ESCRT-II).</text>
</comment>
<organism evidence="3 4">
    <name type="scientific">Porphyridium purpureum</name>
    <name type="common">Red alga</name>
    <name type="synonym">Porphyridium cruentum</name>
    <dbReference type="NCBI Taxonomy" id="35688"/>
    <lineage>
        <taxon>Eukaryota</taxon>
        <taxon>Rhodophyta</taxon>
        <taxon>Bangiophyceae</taxon>
        <taxon>Porphyridiales</taxon>
        <taxon>Porphyridiaceae</taxon>
        <taxon>Porphyridium</taxon>
    </lineage>
</organism>
<sequence>MVSLAPGGAPQMQTGERVLAQLHDVRMYEKDKDKAKVAGALHVTNHRLVFKAGGAAHASAVSGAEIAAVNDKSSMVSARLEVVWKDARGAVRFELAHKKERTACMDAMKSLVTGKEWTKIPTATAVATGTSQATHTANRQVAAPTQTAPGQAPTQAPTRVQPQPQQAKPTTAVGVAAVIQREKAKDSARQATLDSSFGDLDALISGAAELVSVAQKLQAALARDELHAAEMSPTELALRNQQNEDLGRVLQDLGIESPVAVVSKGIKRSKYHEQLARELAQFLPGVLERIGGVATSVDAYCLYIRARSSIELVAPDDFRAACKLFEPLALPLRNVTLSDNVAAIECSSAAEPSAQRLLALAKQKGSISPMDLVRESTMPISLALKQLEQAEQLGRLCRDEHLDHGTRFYPNLFMTSY</sequence>
<dbReference type="EMBL" id="VRMN01000001">
    <property type="protein sequence ID" value="KAA8499479.1"/>
    <property type="molecule type" value="Genomic_DNA"/>
</dbReference>
<evidence type="ECO:0000256" key="2">
    <source>
        <dbReference type="SAM" id="MobiDB-lite"/>
    </source>
</evidence>
<comment type="caution">
    <text evidence="3">The sequence shown here is derived from an EMBL/GenBank/DDBJ whole genome shotgun (WGS) entry which is preliminary data.</text>
</comment>
<keyword evidence="1" id="KW-0963">Cytoplasm</keyword>
<comment type="subcellular location">
    <subcellularLocation>
        <location evidence="1">Cytoplasm</location>
    </subcellularLocation>
    <subcellularLocation>
        <location evidence="1">Endosome</location>
    </subcellularLocation>
</comment>